<gene>
    <name evidence="1" type="ORF">RM553_17395</name>
</gene>
<name>A0ABU3CE38_9FLAO</name>
<reference evidence="1 2" key="1">
    <citation type="submission" date="2023-09" db="EMBL/GenBank/DDBJ databases">
        <authorList>
            <person name="Rey-Velasco X."/>
        </authorList>
    </citation>
    <scope>NUCLEOTIDE SEQUENCE [LARGE SCALE GENOMIC DNA]</scope>
    <source>
        <strain evidence="1 2">F363</strain>
    </source>
</reference>
<keyword evidence="2" id="KW-1185">Reference proteome</keyword>
<comment type="caution">
    <text evidence="1">The sequence shown here is derived from an EMBL/GenBank/DDBJ whole genome shotgun (WGS) entry which is preliminary data.</text>
</comment>
<sequence>MVKKNQVPEVYMLCFVPDNNEYYAPEDWHVIQFLKLIFPTGNYKTEGTFLMKPQ</sequence>
<dbReference type="RefSeq" id="WP_311536234.1">
    <property type="nucleotide sequence ID" value="NZ_JAVRHQ010000030.1"/>
</dbReference>
<organism evidence="1 2">
    <name type="scientific">Autumnicola tepida</name>
    <dbReference type="NCBI Taxonomy" id="3075595"/>
    <lineage>
        <taxon>Bacteria</taxon>
        <taxon>Pseudomonadati</taxon>
        <taxon>Bacteroidota</taxon>
        <taxon>Flavobacteriia</taxon>
        <taxon>Flavobacteriales</taxon>
        <taxon>Flavobacteriaceae</taxon>
        <taxon>Autumnicola</taxon>
    </lineage>
</organism>
<evidence type="ECO:0000313" key="1">
    <source>
        <dbReference type="EMBL" id="MDT0644618.1"/>
    </source>
</evidence>
<dbReference type="EMBL" id="JAVRHQ010000030">
    <property type="protein sequence ID" value="MDT0644618.1"/>
    <property type="molecule type" value="Genomic_DNA"/>
</dbReference>
<protein>
    <submittedName>
        <fullName evidence="1">Uncharacterized protein</fullName>
    </submittedName>
</protein>
<accession>A0ABU3CE38</accession>
<dbReference type="Proteomes" id="UP001262889">
    <property type="component" value="Unassembled WGS sequence"/>
</dbReference>
<evidence type="ECO:0000313" key="2">
    <source>
        <dbReference type="Proteomes" id="UP001262889"/>
    </source>
</evidence>
<proteinExistence type="predicted"/>